<evidence type="ECO:0000313" key="2">
    <source>
        <dbReference type="Proteomes" id="UP000763088"/>
    </source>
</evidence>
<comment type="caution">
    <text evidence="1">The sequence shown here is derived from an EMBL/GenBank/DDBJ whole genome shotgun (WGS) entry which is preliminary data.</text>
</comment>
<dbReference type="EMBL" id="SUYD01000001">
    <property type="protein sequence ID" value="MBE6265125.1"/>
    <property type="molecule type" value="Genomic_DNA"/>
</dbReference>
<dbReference type="Proteomes" id="UP000763088">
    <property type="component" value="Unassembled WGS sequence"/>
</dbReference>
<sequence>MAYQGEEEDISKLKVITRTDDESSKPVEGKIYIFNQNNVCIDTISPSALRDNTPTRTKPGTVKLIAIGSNDLSVYNLPNKSNVTDSSIIKLNNGRALTDLILGTTTTTLEEGETTQTDITMSREVICLKHLTADNIPDDIIGTEIMVGPMYKNIKLNGKYTNDVDTIRIALQKDPNEEGVWVYKGDSIFSLPSKGNPSFILRLKTSDTTTEYTYQLNRPLTKNHFVKLDIDFREGIKTYIASSLSNPVWEGTDSIKYQYQKEDISKEVSVTHPEAGGRYNKYYVVSVDKSKRTAVLLRRKGASGVTNDSVLNARLNSINRPEWSIGGWRLPTIDECKSILSTARIVDEKSVDLNYEVDPGTYYCTKDGKLATVTLKGNNTKRTLTENDNSCYSADYIFRPVIEISY</sequence>
<gene>
    <name evidence="1" type="ORF">E7102_01430</name>
</gene>
<organism evidence="1 2">
    <name type="scientific">Xylanibacter ruminicola</name>
    <name type="common">Prevotella ruminicola</name>
    <dbReference type="NCBI Taxonomy" id="839"/>
    <lineage>
        <taxon>Bacteria</taxon>
        <taxon>Pseudomonadati</taxon>
        <taxon>Bacteroidota</taxon>
        <taxon>Bacteroidia</taxon>
        <taxon>Bacteroidales</taxon>
        <taxon>Prevotellaceae</taxon>
        <taxon>Xylanibacter</taxon>
    </lineage>
</organism>
<protein>
    <submittedName>
        <fullName evidence="1">Uncharacterized protein</fullName>
    </submittedName>
</protein>
<accession>A0A928BPV0</accession>
<proteinExistence type="predicted"/>
<reference evidence="1" key="1">
    <citation type="submission" date="2019-04" db="EMBL/GenBank/DDBJ databases">
        <title>Evolution of Biomass-Degrading Anaerobic Consortia Revealed by Metagenomics.</title>
        <authorList>
            <person name="Peng X."/>
        </authorList>
    </citation>
    <scope>NUCLEOTIDE SEQUENCE</scope>
    <source>
        <strain evidence="1">SIG141</strain>
    </source>
</reference>
<dbReference type="AlphaFoldDB" id="A0A928BPV0"/>
<name>A0A928BPV0_XYLRU</name>
<evidence type="ECO:0000313" key="1">
    <source>
        <dbReference type="EMBL" id="MBE6265125.1"/>
    </source>
</evidence>